<evidence type="ECO:0000313" key="1">
    <source>
        <dbReference type="EMBL" id="KLK90192.1"/>
    </source>
</evidence>
<dbReference type="AlphaFoldDB" id="A0A0H1RC54"/>
<sequence length="63" mass="6636">MFFVVTGNGRNGTVAVTCDSAAAALEKAHQLDTDGVVDLLITDADGLQHVPAEFDRLYVAQTS</sequence>
<dbReference type="Proteomes" id="UP000035489">
    <property type="component" value="Unassembled WGS sequence"/>
</dbReference>
<keyword evidence="2" id="KW-1185">Reference proteome</keyword>
<dbReference type="PATRIC" id="fig|1225564.3.peg.7065"/>
<dbReference type="EMBL" id="LCYG01000092">
    <property type="protein sequence ID" value="KLK90192.1"/>
    <property type="molecule type" value="Genomic_DNA"/>
</dbReference>
<name>A0A0H1RC54_9HYPH</name>
<dbReference type="RefSeq" id="WP_047192155.1">
    <property type="nucleotide sequence ID" value="NZ_LCYG01000092.1"/>
</dbReference>
<proteinExistence type="predicted"/>
<reference evidence="1 2" key="1">
    <citation type="submission" date="2015-05" db="EMBL/GenBank/DDBJ databases">
        <title>Draft genome sequence of Microvirga vignae strain BR3299, a novel nitrogen fixing bacteria isolated from Brazil semi-aired region.</title>
        <authorList>
            <person name="Zilli J.E."/>
            <person name="Passos S.R."/>
            <person name="Leite J."/>
            <person name="Baldani J.I."/>
            <person name="Xavier G.R."/>
            <person name="Rumjaneck N.G."/>
            <person name="Simoes-Araujo J.L."/>
        </authorList>
    </citation>
    <scope>NUCLEOTIDE SEQUENCE [LARGE SCALE GENOMIC DNA]</scope>
    <source>
        <strain evidence="1 2">BR3299</strain>
    </source>
</reference>
<accession>A0A0H1RC54</accession>
<organism evidence="1 2">
    <name type="scientific">Microvirga vignae</name>
    <dbReference type="NCBI Taxonomy" id="1225564"/>
    <lineage>
        <taxon>Bacteria</taxon>
        <taxon>Pseudomonadati</taxon>
        <taxon>Pseudomonadota</taxon>
        <taxon>Alphaproteobacteria</taxon>
        <taxon>Hyphomicrobiales</taxon>
        <taxon>Methylobacteriaceae</taxon>
        <taxon>Microvirga</taxon>
    </lineage>
</organism>
<gene>
    <name evidence="1" type="ORF">AA309_27170</name>
</gene>
<dbReference type="OrthoDB" id="8249769at2"/>
<protein>
    <submittedName>
        <fullName evidence="1">Uncharacterized protein</fullName>
    </submittedName>
</protein>
<comment type="caution">
    <text evidence="1">The sequence shown here is derived from an EMBL/GenBank/DDBJ whole genome shotgun (WGS) entry which is preliminary data.</text>
</comment>
<evidence type="ECO:0000313" key="2">
    <source>
        <dbReference type="Proteomes" id="UP000035489"/>
    </source>
</evidence>